<gene>
    <name evidence="1" type="ORF">CJ191_07135</name>
</gene>
<keyword evidence="2" id="KW-1185">Reference proteome</keyword>
<dbReference type="AlphaFoldDB" id="A0A2N6UCP3"/>
<evidence type="ECO:0000313" key="2">
    <source>
        <dbReference type="Proteomes" id="UP000235701"/>
    </source>
</evidence>
<name>A0A2N6UCP3_9LACT</name>
<reference evidence="1 2" key="1">
    <citation type="submission" date="2017-09" db="EMBL/GenBank/DDBJ databases">
        <title>Bacterial strain isolated from the female urinary microbiota.</title>
        <authorList>
            <person name="Thomas-White K."/>
            <person name="Kumar N."/>
            <person name="Forster S."/>
            <person name="Putonti C."/>
            <person name="Lawley T."/>
            <person name="Wolfe A.J."/>
        </authorList>
    </citation>
    <scope>NUCLEOTIDE SEQUENCE [LARGE SCALE GENOMIC DNA]</scope>
    <source>
        <strain evidence="1 2">UMB0240</strain>
    </source>
</reference>
<dbReference type="EMBL" id="PNHQ01000017">
    <property type="protein sequence ID" value="PMC79364.1"/>
    <property type="molecule type" value="Genomic_DNA"/>
</dbReference>
<evidence type="ECO:0000313" key="1">
    <source>
        <dbReference type="EMBL" id="PMC79364.1"/>
    </source>
</evidence>
<dbReference type="Proteomes" id="UP000235701">
    <property type="component" value="Unassembled WGS sequence"/>
</dbReference>
<accession>A0A2N6UCP3</accession>
<dbReference type="RefSeq" id="WP_102199391.1">
    <property type="nucleotide sequence ID" value="NZ_PNHQ01000017.1"/>
</dbReference>
<dbReference type="OrthoDB" id="1296974at2"/>
<sequence>MWELLNDRDKENYRLLMTNFASLSEAFSQKASDEEAVAPIVNSKFQETAFQKAFNAVAEDIANTSFDASIELSDGQKFLIGIKSFGIASGDQKIAQFKAISREDNWDRFINRAIANLKYLPQDESDTEVDQNNYKEHYLALARKIAEVRNDRIASSKALAKGFDGESEDIEMIYHVLMPTKKGTPPKIYVGETDYTPIDIENIQILDPMAKPQNFKFTDGKHVYKYTSADSQLLMSFNNRDIVVDSWDIEYVDNAFKFFQNLHMYAFEEEVDVQPIESFSWMIPNVEGKVEESSGYNAFDGGSKMSKQDNYRERRIKKLIQKFQGNIPITELNFIRQTLEFILLSDHKTANEKAEMKKKRSELRDLVIHLNNEELKKDIFSMVYRPVSEMYIPIPNSKTFHQEHPDFFGPSIGTFKGNSSTLALPKEERTFTLEFLPSGNQIEAYINQDNGKSIQSIANQGILGEWILREVFQLDEYEPLTDKRLNELGINAVRLSKYEKNPEIIYFEFIWIDENKPPKDAIGWVSNVNNKDSQL</sequence>
<comment type="caution">
    <text evidence="1">The sequence shown here is derived from an EMBL/GenBank/DDBJ whole genome shotgun (WGS) entry which is preliminary data.</text>
</comment>
<organism evidence="1 2">
    <name type="scientific">Aerococcus viridans</name>
    <dbReference type="NCBI Taxonomy" id="1377"/>
    <lineage>
        <taxon>Bacteria</taxon>
        <taxon>Bacillati</taxon>
        <taxon>Bacillota</taxon>
        <taxon>Bacilli</taxon>
        <taxon>Lactobacillales</taxon>
        <taxon>Aerococcaceae</taxon>
        <taxon>Aerococcus</taxon>
    </lineage>
</organism>
<protein>
    <submittedName>
        <fullName evidence="1">Uncharacterized protein</fullName>
    </submittedName>
</protein>
<proteinExistence type="predicted"/>